<dbReference type="PROSITE" id="PS50067">
    <property type="entry name" value="KINESIN_MOTOR_2"/>
    <property type="match status" value="1"/>
</dbReference>
<dbReference type="GO" id="GO:0005524">
    <property type="term" value="F:ATP binding"/>
    <property type="evidence" value="ECO:0007669"/>
    <property type="project" value="UniProtKB-UniRule"/>
</dbReference>
<feature type="region of interest" description="Disordered" evidence="8">
    <location>
        <begin position="636"/>
        <end position="669"/>
    </location>
</feature>
<feature type="coiled-coil region" evidence="7">
    <location>
        <begin position="883"/>
        <end position="924"/>
    </location>
</feature>
<evidence type="ECO:0000256" key="3">
    <source>
        <dbReference type="ARBA" id="ARBA00022741"/>
    </source>
</evidence>
<dbReference type="PANTHER" id="PTHR47969">
    <property type="entry name" value="CHROMOSOME-ASSOCIATED KINESIN KIF4A-RELATED"/>
    <property type="match status" value="1"/>
</dbReference>
<feature type="coiled-coil region" evidence="7">
    <location>
        <begin position="1008"/>
        <end position="1084"/>
    </location>
</feature>
<evidence type="ECO:0000259" key="9">
    <source>
        <dbReference type="PROSITE" id="PS50067"/>
    </source>
</evidence>
<dbReference type="Proteomes" id="UP000738325">
    <property type="component" value="Unassembled WGS sequence"/>
</dbReference>
<feature type="compositionally biased region" description="Low complexity" evidence="8">
    <location>
        <begin position="660"/>
        <end position="669"/>
    </location>
</feature>
<name>A0A9P6UXH8_9FUNG</name>
<evidence type="ECO:0000313" key="11">
    <source>
        <dbReference type="Proteomes" id="UP000738325"/>
    </source>
</evidence>
<keyword evidence="6" id="KW-0505">Motor protein</keyword>
<evidence type="ECO:0000256" key="7">
    <source>
        <dbReference type="SAM" id="Coils"/>
    </source>
</evidence>
<dbReference type="InterPro" id="IPR001752">
    <property type="entry name" value="Kinesin_motor_dom"/>
</dbReference>
<accession>A0A9P6UXH8</accession>
<feature type="region of interest" description="Disordered" evidence="8">
    <location>
        <begin position="1735"/>
        <end position="1757"/>
    </location>
</feature>
<feature type="coiled-coil region" evidence="7">
    <location>
        <begin position="1461"/>
        <end position="1523"/>
    </location>
</feature>
<dbReference type="EMBL" id="JAAAIP010000161">
    <property type="protein sequence ID" value="KAG0324158.1"/>
    <property type="molecule type" value="Genomic_DNA"/>
</dbReference>
<dbReference type="OrthoDB" id="3176171at2759"/>
<feature type="compositionally biased region" description="Pro residues" evidence="8">
    <location>
        <begin position="1774"/>
        <end position="1792"/>
    </location>
</feature>
<dbReference type="GO" id="GO:0007052">
    <property type="term" value="P:mitotic spindle organization"/>
    <property type="evidence" value="ECO:0007669"/>
    <property type="project" value="TreeGrafter"/>
</dbReference>
<dbReference type="SUPFAM" id="SSF52540">
    <property type="entry name" value="P-loop containing nucleoside triphosphate hydrolases"/>
    <property type="match status" value="1"/>
</dbReference>
<reference evidence="10" key="1">
    <citation type="journal article" date="2020" name="Fungal Divers.">
        <title>Resolving the Mortierellaceae phylogeny through synthesis of multi-gene phylogenetics and phylogenomics.</title>
        <authorList>
            <person name="Vandepol N."/>
            <person name="Liber J."/>
            <person name="Desiro A."/>
            <person name="Na H."/>
            <person name="Kennedy M."/>
            <person name="Barry K."/>
            <person name="Grigoriev I.V."/>
            <person name="Miller A.N."/>
            <person name="O'Donnell K."/>
            <person name="Stajich J.E."/>
            <person name="Bonito G."/>
        </authorList>
    </citation>
    <scope>NUCLEOTIDE SEQUENCE</scope>
    <source>
        <strain evidence="10">REB-010B</strain>
    </source>
</reference>
<proteinExistence type="inferred from homology"/>
<keyword evidence="2" id="KW-0963">Cytoplasm</keyword>
<gene>
    <name evidence="10" type="ORF">BGZ99_002166</name>
</gene>
<feature type="domain" description="Kinesin motor" evidence="9">
    <location>
        <begin position="1"/>
        <end position="414"/>
    </location>
</feature>
<keyword evidence="4 6" id="KW-0067">ATP-binding</keyword>
<dbReference type="GO" id="GO:0007018">
    <property type="term" value="P:microtubule-based movement"/>
    <property type="evidence" value="ECO:0007669"/>
    <property type="project" value="InterPro"/>
</dbReference>
<feature type="compositionally biased region" description="Polar residues" evidence="8">
    <location>
        <begin position="507"/>
        <end position="519"/>
    </location>
</feature>
<feature type="compositionally biased region" description="Polar residues" evidence="8">
    <location>
        <begin position="1744"/>
        <end position="1757"/>
    </location>
</feature>
<feature type="region of interest" description="Disordered" evidence="8">
    <location>
        <begin position="760"/>
        <end position="801"/>
    </location>
</feature>
<feature type="compositionally biased region" description="Low complexity" evidence="8">
    <location>
        <begin position="1434"/>
        <end position="1448"/>
    </location>
</feature>
<feature type="region of interest" description="Disordered" evidence="8">
    <location>
        <begin position="1769"/>
        <end position="1867"/>
    </location>
</feature>
<comment type="similarity">
    <text evidence="6">Belongs to the TRAFAC class myosin-kinesin ATPase superfamily. Kinesin family.</text>
</comment>
<feature type="region of interest" description="Disordered" evidence="8">
    <location>
        <begin position="1617"/>
        <end position="1692"/>
    </location>
</feature>
<feature type="region of interest" description="Disordered" evidence="8">
    <location>
        <begin position="1"/>
        <end position="28"/>
    </location>
</feature>
<evidence type="ECO:0000256" key="2">
    <source>
        <dbReference type="ARBA" id="ARBA00022490"/>
    </source>
</evidence>
<organism evidence="10 11">
    <name type="scientific">Dissophora globulifera</name>
    <dbReference type="NCBI Taxonomy" id="979702"/>
    <lineage>
        <taxon>Eukaryota</taxon>
        <taxon>Fungi</taxon>
        <taxon>Fungi incertae sedis</taxon>
        <taxon>Mucoromycota</taxon>
        <taxon>Mortierellomycotina</taxon>
        <taxon>Mortierellomycetes</taxon>
        <taxon>Mortierellales</taxon>
        <taxon>Mortierellaceae</taxon>
        <taxon>Dissophora</taxon>
    </lineage>
</organism>
<feature type="compositionally biased region" description="Low complexity" evidence="8">
    <location>
        <begin position="256"/>
        <end position="273"/>
    </location>
</feature>
<dbReference type="PROSITE" id="PS00411">
    <property type="entry name" value="KINESIN_MOTOR_1"/>
    <property type="match status" value="1"/>
</dbReference>
<keyword evidence="3 6" id="KW-0547">Nucleotide-binding</keyword>
<feature type="compositionally biased region" description="Polar residues" evidence="8">
    <location>
        <begin position="1665"/>
        <end position="1685"/>
    </location>
</feature>
<keyword evidence="11" id="KW-1185">Reference proteome</keyword>
<feature type="compositionally biased region" description="Basic and acidic residues" evidence="8">
    <location>
        <begin position="1840"/>
        <end position="1850"/>
    </location>
</feature>
<feature type="coiled-coil region" evidence="7">
    <location>
        <begin position="1235"/>
        <end position="1283"/>
    </location>
</feature>
<feature type="binding site" evidence="6">
    <location>
        <begin position="4"/>
        <end position="11"/>
    </location>
    <ligand>
        <name>ATP</name>
        <dbReference type="ChEBI" id="CHEBI:30616"/>
    </ligand>
</feature>
<comment type="caution">
    <text evidence="10">The sequence shown here is derived from an EMBL/GenBank/DDBJ whole genome shotgun (WGS) entry which is preliminary data.</text>
</comment>
<dbReference type="GO" id="GO:0005737">
    <property type="term" value="C:cytoplasm"/>
    <property type="evidence" value="ECO:0007669"/>
    <property type="project" value="UniProtKB-SubCell"/>
</dbReference>
<feature type="region of interest" description="Disordered" evidence="8">
    <location>
        <begin position="1431"/>
        <end position="1454"/>
    </location>
</feature>
<dbReference type="GO" id="GO:0005875">
    <property type="term" value="C:microtubule associated complex"/>
    <property type="evidence" value="ECO:0007669"/>
    <property type="project" value="TreeGrafter"/>
</dbReference>
<dbReference type="GO" id="GO:0051231">
    <property type="term" value="P:spindle elongation"/>
    <property type="evidence" value="ECO:0007669"/>
    <property type="project" value="TreeGrafter"/>
</dbReference>
<evidence type="ECO:0000256" key="6">
    <source>
        <dbReference type="PROSITE-ProRule" id="PRU00283"/>
    </source>
</evidence>
<evidence type="ECO:0000313" key="10">
    <source>
        <dbReference type="EMBL" id="KAG0324158.1"/>
    </source>
</evidence>
<comment type="subcellular location">
    <subcellularLocation>
        <location evidence="1">Cytoplasm</location>
    </subcellularLocation>
</comment>
<feature type="coiled-coil region" evidence="7">
    <location>
        <begin position="1313"/>
        <end position="1414"/>
    </location>
</feature>
<feature type="region of interest" description="Disordered" evidence="8">
    <location>
        <begin position="151"/>
        <end position="276"/>
    </location>
</feature>
<feature type="coiled-coil region" evidence="7">
    <location>
        <begin position="1921"/>
        <end position="2008"/>
    </location>
</feature>
<dbReference type="InterPro" id="IPR036961">
    <property type="entry name" value="Kinesin_motor_dom_sf"/>
</dbReference>
<feature type="region of interest" description="Disordered" evidence="8">
    <location>
        <begin position="492"/>
        <end position="519"/>
    </location>
</feature>
<evidence type="ECO:0000256" key="8">
    <source>
        <dbReference type="SAM" id="MobiDB-lite"/>
    </source>
</evidence>
<dbReference type="SMART" id="SM00129">
    <property type="entry name" value="KISc"/>
    <property type="match status" value="1"/>
</dbReference>
<dbReference type="InterPro" id="IPR027640">
    <property type="entry name" value="Kinesin-like_fam"/>
</dbReference>
<sequence>MAYGQTSSGKTYTMGTGAPTSETRGGPSEGIIPRAVTQLFLQAKKLPPVYPGYKIPPLKTTFRVSFVEVYNEDLIDLLVKGDFRPPVTIREDAKGNIYWTGVQEIVVSTVEEVIHLLWFGSQNRQTHSTEMNEKSSRSHAIFSITLRQEKFVPTHPPPPQSAVSTDSQLWPKRIHSKAPSSNSLSNSNGVTPGAAVSGRPGTPSGSAMSPGGAVSGRPGTPSGSGIAPPSAAVSGRPGTPSGSGIAPPGAVASARPGTPTTPGSSIPTPYTSGIVAPGSKLRRQSTMMDVVTAAAQLDDPEPEGEWVVLNSKFHFVDLAGSERLKRTSAIGDRAKEGISINAGLHALGNVISALGDPSKKASHVPYRDSKLTRLLQDSLGGNALALMIACVSPSELNLGETLNTLKYANRARNIKNSSSVNQELNMDNPEYLRTVIQKLKLEIKVLKEASAAKAAAATGTGDMTPIPGLDSATPKGMHANRYSFASASSLIPGNIDDSTSEERAMSPSPSSRLSHQQSRDSIATDISHAYLDVVPEVDTVHEEDDRYSNASSSAATTVAGVGDNTSSVASLKSRPNIPPITIPPSADSKSFPDFVEPIIEEYEKVISGLESHLAVTQAALNHSKLMLEEQQTRIENIEDENRIKQHKKQGRRMSSDSDSDGSSSFLHQQQQELEIQLQRLRDQLQDTEARKIQSDHRIKELEQKLEQEHSAAQEQIQKAFREKEELRLQSESSSPSPPSLIKERELKAISDRILELEEQCRSQQEKAEAEAESLRLAQIAREESPTADLESERDREERDANEIRREEELIEILQAKAALEIELESEKARHELLIQEVEELKASTSHARTEVAHVKQESDDKLVAQLGITSALAAEDASKTARVQELETQLAEARDSERLLKDEAAVLVEKLEKLEKDNAAALEMEEMLHMVVSDLEGRLKSSQESESKQQEELELNLGRIRDLEERSTRAEQDALKMVEELKAKLADSKTTDEDHLAADRLLVLLGDLEQERTKVETLQTQVENQLAELAAERSRAAELETDRDAIQAQWNADKERIHTLEKEIEEHAAEIREKEEIIATLEGRVHLNEGTHAAREQLELELSQRVNEHGEILAAKVQLEQELSQRIIDHDAAVAAKSLLEQELSLRVGEHGEVVASKLLLEQLLSERVQERDQVLTAKSELEKELSERVDDHNKALAAKLELEQELNERISEHGKALAAKLELEQELGQKASDHDAVLAVNQELEQELNVLVNEHDKALAAKLELEQELSQKTAEHDAALAAKLALIQDLKTKVLSLETTIQSSDEGSKELVVKVQDELSEALEQLKNTQLKEQEQQQALQELTEKIKTLDADALTAKESLSRIEMEHSEAVQVLETKVKLAEADRDDAETRLEEAERRHLAVDDEIKSLQVTVATHLATIDLLHSKLSEARSQSPPSSRPVSTSSSAVFGLGEEPSQAIQRLEKEKARYRALVRENEKEIERLSQDLESLASEFSDAATAFEDAEEEMKARITELESLLGEKNISRPNNLSTTSLASSLASNFSGRRRDGGLHPSSALNNAQLSALKAERDQALQSSEELSSIVAELNEKNHSLQERLLHLEREQESIKLQHIIERQEQDRNLTPSPVSANQDEEKAVNRHERKPSSSSDQFANSRAEDSLMTPRQSWSTNAPVQPQPTSQARNGRHESTLIQQAKQIKMLEERIAELQGNGGPLSPGVPPTPTSVFGLGIHDKNSDPELPRSTSTLSINRQSSERMSPAFRALSTFGPAVTTPPTPPPTVPLPPPPASAAPPKIIPAHIHGSMPPSPRMSGVISNSEPRSPTTTRSDRAGSIGRMRSASDARRERDSTVSIISESANNGPNPGWVTPTNNSMSAVNISAATAQALQGVEVNELRGVVDTLAHQVQALKVEQTMHQGKIHRLEAALADAEDRLKSAREERDTTAAQKESLAKELEQVRSELAAAKIKSDKDKAGLESIVERERREREKAVETKAIMEARMEELMGRKSKFACF</sequence>
<feature type="region of interest" description="Disordered" evidence="8">
    <location>
        <begin position="723"/>
        <end position="743"/>
    </location>
</feature>
<feature type="compositionally biased region" description="Basic and acidic residues" evidence="8">
    <location>
        <begin position="760"/>
        <end position="773"/>
    </location>
</feature>
<feature type="compositionally biased region" description="Polar residues" evidence="8">
    <location>
        <begin position="1815"/>
        <end position="1827"/>
    </location>
</feature>
<dbReference type="GO" id="GO:0008017">
    <property type="term" value="F:microtubule binding"/>
    <property type="evidence" value="ECO:0007669"/>
    <property type="project" value="InterPro"/>
</dbReference>
<dbReference type="Pfam" id="PF00225">
    <property type="entry name" value="Kinesin"/>
    <property type="match status" value="2"/>
</dbReference>
<feature type="coiled-coil region" evidence="7">
    <location>
        <begin position="1572"/>
        <end position="1613"/>
    </location>
</feature>
<dbReference type="GO" id="GO:0003777">
    <property type="term" value="F:microtubule motor activity"/>
    <property type="evidence" value="ECO:0007669"/>
    <property type="project" value="InterPro"/>
</dbReference>
<evidence type="ECO:0000256" key="5">
    <source>
        <dbReference type="ARBA" id="ARBA00023054"/>
    </source>
</evidence>
<feature type="compositionally biased region" description="Polar residues" evidence="8">
    <location>
        <begin position="1"/>
        <end position="23"/>
    </location>
</feature>
<dbReference type="InterPro" id="IPR027417">
    <property type="entry name" value="P-loop_NTPase"/>
</dbReference>
<evidence type="ECO:0000256" key="1">
    <source>
        <dbReference type="ARBA" id="ARBA00004496"/>
    </source>
</evidence>
<dbReference type="PANTHER" id="PTHR47969:SF15">
    <property type="entry name" value="CHROMOSOME-ASSOCIATED KINESIN KIF4A-RELATED"/>
    <property type="match status" value="1"/>
</dbReference>
<protein>
    <recommendedName>
        <fullName evidence="9">Kinesin motor domain-containing protein</fullName>
    </recommendedName>
</protein>
<evidence type="ECO:0000256" key="4">
    <source>
        <dbReference type="ARBA" id="ARBA00022840"/>
    </source>
</evidence>
<feature type="compositionally biased region" description="Polar residues" evidence="8">
    <location>
        <begin position="1624"/>
        <end position="1633"/>
    </location>
</feature>
<keyword evidence="5 7" id="KW-0175">Coiled coil</keyword>
<dbReference type="InterPro" id="IPR019821">
    <property type="entry name" value="Kinesin_motor_CS"/>
</dbReference>
<dbReference type="Gene3D" id="3.40.850.10">
    <property type="entry name" value="Kinesin motor domain"/>
    <property type="match status" value="2"/>
</dbReference>
<feature type="compositionally biased region" description="Polar residues" evidence="8">
    <location>
        <begin position="1851"/>
        <end position="1867"/>
    </location>
</feature>
<feature type="compositionally biased region" description="Basic and acidic residues" evidence="8">
    <location>
        <begin position="780"/>
        <end position="801"/>
    </location>
</feature>